<evidence type="ECO:0000313" key="1">
    <source>
        <dbReference type="EMBL" id="KIO04754.1"/>
    </source>
</evidence>
<dbReference type="InParanoid" id="A0A0C3PAU4"/>
<accession>A0A0C3PAU4</accession>
<organism evidence="1 2">
    <name type="scientific">Pisolithus tinctorius Marx 270</name>
    <dbReference type="NCBI Taxonomy" id="870435"/>
    <lineage>
        <taxon>Eukaryota</taxon>
        <taxon>Fungi</taxon>
        <taxon>Dikarya</taxon>
        <taxon>Basidiomycota</taxon>
        <taxon>Agaricomycotina</taxon>
        <taxon>Agaricomycetes</taxon>
        <taxon>Agaricomycetidae</taxon>
        <taxon>Boletales</taxon>
        <taxon>Sclerodermatineae</taxon>
        <taxon>Pisolithaceae</taxon>
        <taxon>Pisolithus</taxon>
    </lineage>
</organism>
<protein>
    <submittedName>
        <fullName evidence="1">Uncharacterized protein</fullName>
    </submittedName>
</protein>
<sequence>MWTGRSGMYAVGMWIRALGDIRREVTALDYDVYYLSVDSLTAPSKWTKGCIFLGIYERFDVFWMAEITTTSTDQAHFTLWTFQNCDYWNTDEALNIVLSNFVSHPFIHILPVTLLP</sequence>
<keyword evidence="2" id="KW-1185">Reference proteome</keyword>
<dbReference type="AlphaFoldDB" id="A0A0C3PAU4"/>
<reference evidence="2" key="2">
    <citation type="submission" date="2015-01" db="EMBL/GenBank/DDBJ databases">
        <title>Evolutionary Origins and Diversification of the Mycorrhizal Mutualists.</title>
        <authorList>
            <consortium name="DOE Joint Genome Institute"/>
            <consortium name="Mycorrhizal Genomics Consortium"/>
            <person name="Kohler A."/>
            <person name="Kuo A."/>
            <person name="Nagy L.G."/>
            <person name="Floudas D."/>
            <person name="Copeland A."/>
            <person name="Barry K.W."/>
            <person name="Cichocki N."/>
            <person name="Veneault-Fourrey C."/>
            <person name="LaButti K."/>
            <person name="Lindquist E.A."/>
            <person name="Lipzen A."/>
            <person name="Lundell T."/>
            <person name="Morin E."/>
            <person name="Murat C."/>
            <person name="Riley R."/>
            <person name="Ohm R."/>
            <person name="Sun H."/>
            <person name="Tunlid A."/>
            <person name="Henrissat B."/>
            <person name="Grigoriev I.V."/>
            <person name="Hibbett D.S."/>
            <person name="Martin F."/>
        </authorList>
    </citation>
    <scope>NUCLEOTIDE SEQUENCE [LARGE SCALE GENOMIC DNA]</scope>
    <source>
        <strain evidence="2">Marx 270</strain>
    </source>
</reference>
<gene>
    <name evidence="1" type="ORF">M404DRAFT_539189</name>
</gene>
<dbReference type="Proteomes" id="UP000054217">
    <property type="component" value="Unassembled WGS sequence"/>
</dbReference>
<evidence type="ECO:0000313" key="2">
    <source>
        <dbReference type="Proteomes" id="UP000054217"/>
    </source>
</evidence>
<reference evidence="1 2" key="1">
    <citation type="submission" date="2014-04" db="EMBL/GenBank/DDBJ databases">
        <authorList>
            <consortium name="DOE Joint Genome Institute"/>
            <person name="Kuo A."/>
            <person name="Kohler A."/>
            <person name="Costa M.D."/>
            <person name="Nagy L.G."/>
            <person name="Floudas D."/>
            <person name="Copeland A."/>
            <person name="Barry K.W."/>
            <person name="Cichocki N."/>
            <person name="Veneault-Fourrey C."/>
            <person name="LaButti K."/>
            <person name="Lindquist E.A."/>
            <person name="Lipzen A."/>
            <person name="Lundell T."/>
            <person name="Morin E."/>
            <person name="Murat C."/>
            <person name="Sun H."/>
            <person name="Tunlid A."/>
            <person name="Henrissat B."/>
            <person name="Grigoriev I.V."/>
            <person name="Hibbett D.S."/>
            <person name="Martin F."/>
            <person name="Nordberg H.P."/>
            <person name="Cantor M.N."/>
            <person name="Hua S.X."/>
        </authorList>
    </citation>
    <scope>NUCLEOTIDE SEQUENCE [LARGE SCALE GENOMIC DNA]</scope>
    <source>
        <strain evidence="1 2">Marx 270</strain>
    </source>
</reference>
<dbReference type="EMBL" id="KN831969">
    <property type="protein sequence ID" value="KIO04754.1"/>
    <property type="molecule type" value="Genomic_DNA"/>
</dbReference>
<name>A0A0C3PAU4_PISTI</name>
<dbReference type="HOGENOM" id="CLU_2097814_0_0_1"/>
<proteinExistence type="predicted"/>